<dbReference type="Proteomes" id="UP001151582">
    <property type="component" value="Unassembled WGS sequence"/>
</dbReference>
<feature type="non-terminal residue" evidence="1">
    <location>
        <position position="1"/>
    </location>
</feature>
<proteinExistence type="predicted"/>
<dbReference type="AlphaFoldDB" id="A0A9W8EAL8"/>
<gene>
    <name evidence="1" type="ORF">H4R34_005567</name>
</gene>
<accession>A0A9W8EAL8</accession>
<organism evidence="1 2">
    <name type="scientific">Dimargaris verticillata</name>
    <dbReference type="NCBI Taxonomy" id="2761393"/>
    <lineage>
        <taxon>Eukaryota</taxon>
        <taxon>Fungi</taxon>
        <taxon>Fungi incertae sedis</taxon>
        <taxon>Zoopagomycota</taxon>
        <taxon>Kickxellomycotina</taxon>
        <taxon>Dimargaritomycetes</taxon>
        <taxon>Dimargaritales</taxon>
        <taxon>Dimargaritaceae</taxon>
        <taxon>Dimargaris</taxon>
    </lineage>
</organism>
<keyword evidence="2" id="KW-1185">Reference proteome</keyword>
<evidence type="ECO:0000313" key="2">
    <source>
        <dbReference type="Proteomes" id="UP001151582"/>
    </source>
</evidence>
<protein>
    <submittedName>
        <fullName evidence="1">Uncharacterized protein</fullName>
    </submittedName>
</protein>
<evidence type="ECO:0000313" key="1">
    <source>
        <dbReference type="EMBL" id="KAJ1971965.1"/>
    </source>
</evidence>
<dbReference type="EMBL" id="JANBQB010001189">
    <property type="protein sequence ID" value="KAJ1971965.1"/>
    <property type="molecule type" value="Genomic_DNA"/>
</dbReference>
<name>A0A9W8EAL8_9FUNG</name>
<sequence length="93" mass="10146">MPNALPLSDTLQVVNRATGEKMRLPVPEAAKPSTQASNFVVVPGSDDPETLTVIDHRTNKLYTLNITNNAINAADFQKIRSSGLQQGLRLYDP</sequence>
<comment type="caution">
    <text evidence="1">The sequence shown here is derived from an EMBL/GenBank/DDBJ whole genome shotgun (WGS) entry which is preliminary data.</text>
</comment>
<reference evidence="1" key="1">
    <citation type="submission" date="2022-07" db="EMBL/GenBank/DDBJ databases">
        <title>Phylogenomic reconstructions and comparative analyses of Kickxellomycotina fungi.</title>
        <authorList>
            <person name="Reynolds N.K."/>
            <person name="Stajich J.E."/>
            <person name="Barry K."/>
            <person name="Grigoriev I.V."/>
            <person name="Crous P."/>
            <person name="Smith M.E."/>
        </authorList>
    </citation>
    <scope>NUCLEOTIDE SEQUENCE</scope>
    <source>
        <strain evidence="1">RSA 567</strain>
    </source>
</reference>